<dbReference type="AlphaFoldDB" id="A0A1V9ZCJ0"/>
<keyword evidence="2 5" id="KW-0812">Transmembrane</keyword>
<evidence type="ECO:0000256" key="3">
    <source>
        <dbReference type="ARBA" id="ARBA00022989"/>
    </source>
</evidence>
<dbReference type="SUPFAM" id="SSF103481">
    <property type="entry name" value="Multidrug resistance efflux transporter EmrE"/>
    <property type="match status" value="1"/>
</dbReference>
<keyword evidence="3 5" id="KW-1133">Transmembrane helix</keyword>
<proteinExistence type="predicted"/>
<dbReference type="GO" id="GO:0015165">
    <property type="term" value="F:pyrimidine nucleotide-sugar transmembrane transporter activity"/>
    <property type="evidence" value="ECO:0007669"/>
    <property type="project" value="InterPro"/>
</dbReference>
<sequence>MREERNTPVAIDDSVDTWKNSLFLALLAIQIGVQPVLMAWYAKEAANVPLRIVVINVMKIGLALAPLGISGSCRQEWSTWSFAVALRTTVLPACIYVVQDYLNQTAVIMLDGVTYNVLNQTKIIWTALLVYWMLGKKQSTIQVSALVLLVASAVLIAVGGRQTRQANYTDEIERVTGMTRACIAAVFSALAGTIIQKALQKEARNAYVVTIELAIISIFTNMWPILLSPAPPKRVFNGTATPTLLWDGWTTMTFLTLFIQACGGVLVGFVIKYSGNIKKSFAVVLGLLLTAVIESMWIGKEFGAPGYIATVCVMISTVLYTKYPPAPSTNGKRVFARDIIDSEADCAKDRIRSRNRTDLEVGTAIELPTIAVKVPTAAS</sequence>
<keyword evidence="4 5" id="KW-0472">Membrane</keyword>
<feature type="transmembrane region" description="Helical" evidence="5">
    <location>
        <begin position="79"/>
        <end position="98"/>
    </location>
</feature>
<feature type="transmembrane region" description="Helical" evidence="5">
    <location>
        <begin position="21"/>
        <end position="42"/>
    </location>
</feature>
<evidence type="ECO:0000256" key="4">
    <source>
        <dbReference type="ARBA" id="ARBA00023136"/>
    </source>
</evidence>
<accession>A0A1V9ZCJ0</accession>
<evidence type="ECO:0000313" key="7">
    <source>
        <dbReference type="Proteomes" id="UP000243217"/>
    </source>
</evidence>
<evidence type="ECO:0000256" key="1">
    <source>
        <dbReference type="ARBA" id="ARBA00004141"/>
    </source>
</evidence>
<gene>
    <name evidence="6" type="ORF">THRCLA_07630</name>
</gene>
<comment type="subcellular location">
    <subcellularLocation>
        <location evidence="1">Membrane</location>
        <topology evidence="1">Multi-pass membrane protein</topology>
    </subcellularLocation>
</comment>
<dbReference type="GO" id="GO:0000139">
    <property type="term" value="C:Golgi membrane"/>
    <property type="evidence" value="ECO:0007669"/>
    <property type="project" value="InterPro"/>
</dbReference>
<reference evidence="6 7" key="1">
    <citation type="journal article" date="2014" name="Genome Biol. Evol.">
        <title>The secreted proteins of Achlya hypogyna and Thraustotheca clavata identify the ancestral oomycete secretome and reveal gene acquisitions by horizontal gene transfer.</title>
        <authorList>
            <person name="Misner I."/>
            <person name="Blouin N."/>
            <person name="Leonard G."/>
            <person name="Richards T.A."/>
            <person name="Lane C.E."/>
        </authorList>
    </citation>
    <scope>NUCLEOTIDE SEQUENCE [LARGE SCALE GENOMIC DNA]</scope>
    <source>
        <strain evidence="6 7">ATCC 34112</strain>
    </source>
</reference>
<feature type="transmembrane region" description="Helical" evidence="5">
    <location>
        <begin position="246"/>
        <end position="269"/>
    </location>
</feature>
<organism evidence="6 7">
    <name type="scientific">Thraustotheca clavata</name>
    <dbReference type="NCBI Taxonomy" id="74557"/>
    <lineage>
        <taxon>Eukaryota</taxon>
        <taxon>Sar</taxon>
        <taxon>Stramenopiles</taxon>
        <taxon>Oomycota</taxon>
        <taxon>Saprolegniomycetes</taxon>
        <taxon>Saprolegniales</taxon>
        <taxon>Achlyaceae</taxon>
        <taxon>Thraustotheca</taxon>
    </lineage>
</organism>
<feature type="transmembrane region" description="Helical" evidence="5">
    <location>
        <begin position="304"/>
        <end position="323"/>
    </location>
</feature>
<evidence type="ECO:0000256" key="5">
    <source>
        <dbReference type="SAM" id="Phobius"/>
    </source>
</evidence>
<dbReference type="InterPro" id="IPR037185">
    <property type="entry name" value="EmrE-like"/>
</dbReference>
<protein>
    <submittedName>
        <fullName evidence="6">Drug/Metabolite Transporter (DMT) Superfamily</fullName>
    </submittedName>
</protein>
<dbReference type="Proteomes" id="UP000243217">
    <property type="component" value="Unassembled WGS sequence"/>
</dbReference>
<keyword evidence="7" id="KW-1185">Reference proteome</keyword>
<dbReference type="PANTHER" id="PTHR10231">
    <property type="entry name" value="NUCLEOTIDE-SUGAR TRANSMEMBRANE TRANSPORTER"/>
    <property type="match status" value="1"/>
</dbReference>
<dbReference type="InterPro" id="IPR007271">
    <property type="entry name" value="Nuc_sug_transpt"/>
</dbReference>
<evidence type="ECO:0000256" key="2">
    <source>
        <dbReference type="ARBA" id="ARBA00022692"/>
    </source>
</evidence>
<feature type="transmembrane region" description="Helical" evidence="5">
    <location>
        <begin position="281"/>
        <end position="298"/>
    </location>
</feature>
<dbReference type="EMBL" id="JNBS01002052">
    <property type="protein sequence ID" value="OQR95719.1"/>
    <property type="molecule type" value="Genomic_DNA"/>
</dbReference>
<feature type="transmembrane region" description="Helical" evidence="5">
    <location>
        <begin position="207"/>
        <end position="226"/>
    </location>
</feature>
<dbReference type="Pfam" id="PF04142">
    <property type="entry name" value="Nuc_sug_transp"/>
    <property type="match status" value="1"/>
</dbReference>
<feature type="transmembrane region" description="Helical" evidence="5">
    <location>
        <begin position="141"/>
        <end position="158"/>
    </location>
</feature>
<comment type="caution">
    <text evidence="6">The sequence shown here is derived from an EMBL/GenBank/DDBJ whole genome shotgun (WGS) entry which is preliminary data.</text>
</comment>
<dbReference type="OrthoDB" id="408493at2759"/>
<evidence type="ECO:0000313" key="6">
    <source>
        <dbReference type="EMBL" id="OQR95719.1"/>
    </source>
</evidence>
<name>A0A1V9ZCJ0_9STRA</name>
<feature type="transmembrane region" description="Helical" evidence="5">
    <location>
        <begin position="48"/>
        <end position="67"/>
    </location>
</feature>